<evidence type="ECO:0008006" key="6">
    <source>
        <dbReference type="Google" id="ProtNLM"/>
    </source>
</evidence>
<gene>
    <name evidence="4" type="ORF">PGLA2088_LOCUS5257</name>
</gene>
<dbReference type="Proteomes" id="UP000626109">
    <property type="component" value="Unassembled WGS sequence"/>
</dbReference>
<feature type="non-terminal residue" evidence="4">
    <location>
        <position position="385"/>
    </location>
</feature>
<evidence type="ECO:0000256" key="2">
    <source>
        <dbReference type="ARBA" id="ARBA00022737"/>
    </source>
</evidence>
<dbReference type="SMART" id="SM00364">
    <property type="entry name" value="LRR_BAC"/>
    <property type="match status" value="4"/>
</dbReference>
<evidence type="ECO:0000256" key="1">
    <source>
        <dbReference type="ARBA" id="ARBA00022614"/>
    </source>
</evidence>
<feature type="non-terminal residue" evidence="4">
    <location>
        <position position="1"/>
    </location>
</feature>
<evidence type="ECO:0000313" key="4">
    <source>
        <dbReference type="EMBL" id="CAE8646941.1"/>
    </source>
</evidence>
<dbReference type="EMBL" id="CAJNNW010004954">
    <property type="protein sequence ID" value="CAE8646941.1"/>
    <property type="molecule type" value="Genomic_DNA"/>
</dbReference>
<dbReference type="PROSITE" id="PS51450">
    <property type="entry name" value="LRR"/>
    <property type="match status" value="2"/>
</dbReference>
<protein>
    <recommendedName>
        <fullName evidence="6">Protein phosphatase 1 regulatory subunit 7</fullName>
    </recommendedName>
</protein>
<dbReference type="Pfam" id="PF00560">
    <property type="entry name" value="LRR_1"/>
    <property type="match status" value="1"/>
</dbReference>
<dbReference type="Gene3D" id="3.80.10.10">
    <property type="entry name" value="Ribonuclease Inhibitor"/>
    <property type="match status" value="3"/>
</dbReference>
<dbReference type="AlphaFoldDB" id="A0A813I9E8"/>
<dbReference type="SUPFAM" id="SSF52058">
    <property type="entry name" value="L domain-like"/>
    <property type="match status" value="1"/>
</dbReference>
<dbReference type="InterPro" id="IPR025875">
    <property type="entry name" value="Leu-rich_rpt_4"/>
</dbReference>
<dbReference type="InterPro" id="IPR032675">
    <property type="entry name" value="LRR_dom_sf"/>
</dbReference>
<keyword evidence="2" id="KW-0677">Repeat</keyword>
<proteinExistence type="predicted"/>
<evidence type="ECO:0000313" key="5">
    <source>
        <dbReference type="Proteomes" id="UP000626109"/>
    </source>
</evidence>
<dbReference type="PANTHER" id="PTHR46652:SF3">
    <property type="entry name" value="LEUCINE-RICH REPEAT-CONTAINING PROTEIN 9"/>
    <property type="match status" value="1"/>
</dbReference>
<accession>A0A813I9E8</accession>
<dbReference type="InterPro" id="IPR001611">
    <property type="entry name" value="Leu-rich_rpt"/>
</dbReference>
<dbReference type="InterPro" id="IPR050836">
    <property type="entry name" value="SDS22/Internalin_LRR"/>
</dbReference>
<organism evidence="4 5">
    <name type="scientific">Polarella glacialis</name>
    <name type="common">Dinoflagellate</name>
    <dbReference type="NCBI Taxonomy" id="89957"/>
    <lineage>
        <taxon>Eukaryota</taxon>
        <taxon>Sar</taxon>
        <taxon>Alveolata</taxon>
        <taxon>Dinophyceae</taxon>
        <taxon>Suessiales</taxon>
        <taxon>Suessiaceae</taxon>
        <taxon>Polarella</taxon>
    </lineage>
</organism>
<dbReference type="PANTHER" id="PTHR46652">
    <property type="entry name" value="LEUCINE-RICH REPEAT AND IQ DOMAIN-CONTAINING PROTEIN 1-RELATED"/>
    <property type="match status" value="1"/>
</dbReference>
<sequence>MPKASSSAAEDLGPGLRAERLWSLDGLTGVLEELIGGDSAAELVRLEVRMEGLERLPALAQAPQLRVLILSGNKLTGDLEMLRHCPLLEELGLCQNALTTLKGLRHLPRLSVLKATMNEISGAEDLAQLKELRVLDLSKNRLASVPLKAPGLAKLVLYRNGLSSTQFLQHLPSLTELDLGRNKLSEVDPQISEWCPLLLKVFLYENRLASLPELRLPLLTDLWVDNNELQSLGPLGFLPSLERLQAKNNQIRTLASPIAACPLLQTLELAFNQLPPVEPPKAVLLLPRLKRLQLNDNPAAAELMEGYRPWVLRMAPQLEELDNETVSETERLSALVAQAAADPYLPHQLAWARVSCSDALASSHKAASPAAPEGPELRRPRSGLL</sequence>
<feature type="region of interest" description="Disordered" evidence="3">
    <location>
        <begin position="365"/>
        <end position="385"/>
    </location>
</feature>
<dbReference type="PRINTS" id="PR00019">
    <property type="entry name" value="LEURICHRPT"/>
</dbReference>
<name>A0A813I9E8_POLGL</name>
<comment type="caution">
    <text evidence="4">The sequence shown here is derived from an EMBL/GenBank/DDBJ whole genome shotgun (WGS) entry which is preliminary data.</text>
</comment>
<evidence type="ECO:0000256" key="3">
    <source>
        <dbReference type="SAM" id="MobiDB-lite"/>
    </source>
</evidence>
<dbReference type="InterPro" id="IPR003591">
    <property type="entry name" value="Leu-rich_rpt_typical-subtyp"/>
</dbReference>
<keyword evidence="1" id="KW-0433">Leucine-rich repeat</keyword>
<reference evidence="4" key="1">
    <citation type="submission" date="2021-02" db="EMBL/GenBank/DDBJ databases">
        <authorList>
            <person name="Dougan E. K."/>
            <person name="Rhodes N."/>
            <person name="Thang M."/>
            <person name="Chan C."/>
        </authorList>
    </citation>
    <scope>NUCLEOTIDE SEQUENCE</scope>
</reference>
<dbReference type="SMART" id="SM00369">
    <property type="entry name" value="LRR_TYP"/>
    <property type="match status" value="3"/>
</dbReference>
<dbReference type="Pfam" id="PF12799">
    <property type="entry name" value="LRR_4"/>
    <property type="match status" value="1"/>
</dbReference>